<organism evidence="2 5">
    <name type="scientific">Bacteroides caccae</name>
    <dbReference type="NCBI Taxonomy" id="47678"/>
    <lineage>
        <taxon>Bacteria</taxon>
        <taxon>Pseudomonadati</taxon>
        <taxon>Bacteroidota</taxon>
        <taxon>Bacteroidia</taxon>
        <taxon>Bacteroidales</taxon>
        <taxon>Bacteroidaceae</taxon>
        <taxon>Bacteroides</taxon>
    </lineage>
</organism>
<dbReference type="Proteomes" id="UP000427825">
    <property type="component" value="Unassembled WGS sequence"/>
</dbReference>
<dbReference type="Proteomes" id="UP000095657">
    <property type="component" value="Unassembled WGS sequence"/>
</dbReference>
<accession>A0A174ULT9</accession>
<evidence type="ECO:0000313" key="6">
    <source>
        <dbReference type="Proteomes" id="UP000095725"/>
    </source>
</evidence>
<keyword evidence="1" id="KW-0812">Transmembrane</keyword>
<evidence type="ECO:0000313" key="5">
    <source>
        <dbReference type="Proteomes" id="UP000095657"/>
    </source>
</evidence>
<dbReference type="RefSeq" id="WP_055173768.1">
    <property type="nucleotide sequence ID" value="NZ_CP081920.1"/>
</dbReference>
<dbReference type="EMBL" id="VVYJ01000006">
    <property type="protein sequence ID" value="KAA5476779.1"/>
    <property type="molecule type" value="Genomic_DNA"/>
</dbReference>
<evidence type="ECO:0000313" key="7">
    <source>
        <dbReference type="Proteomes" id="UP000427825"/>
    </source>
</evidence>
<evidence type="ECO:0000313" key="2">
    <source>
        <dbReference type="EMBL" id="CUQ21018.1"/>
    </source>
</evidence>
<reference evidence="4 7" key="2">
    <citation type="journal article" date="2019" name="Nat. Med.">
        <title>A library of human gut bacterial isolates paired with longitudinal multiomics data enables mechanistic microbiome research.</title>
        <authorList>
            <person name="Poyet M."/>
            <person name="Groussin M."/>
            <person name="Gibbons S.M."/>
            <person name="Avila-Pacheco J."/>
            <person name="Jiang X."/>
            <person name="Kearney S.M."/>
            <person name="Perrotta A.R."/>
            <person name="Berdy B."/>
            <person name="Zhao S."/>
            <person name="Lieberman T.D."/>
            <person name="Swanson P.K."/>
            <person name="Smith M."/>
            <person name="Roesemann S."/>
            <person name="Alexander J.E."/>
            <person name="Rich S.A."/>
            <person name="Livny J."/>
            <person name="Vlamakis H."/>
            <person name="Clish C."/>
            <person name="Bullock K."/>
            <person name="Deik A."/>
            <person name="Scott J."/>
            <person name="Pierce K.A."/>
            <person name="Xavier R.J."/>
            <person name="Alm E.J."/>
        </authorList>
    </citation>
    <scope>NUCLEOTIDE SEQUENCE [LARGE SCALE GENOMIC DNA]</scope>
    <source>
        <strain evidence="4 7">BIOML-A25</strain>
    </source>
</reference>
<protein>
    <submittedName>
        <fullName evidence="2">Uncharacterized protein</fullName>
    </submittedName>
</protein>
<feature type="transmembrane region" description="Helical" evidence="1">
    <location>
        <begin position="33"/>
        <end position="53"/>
    </location>
</feature>
<evidence type="ECO:0000313" key="3">
    <source>
        <dbReference type="EMBL" id="CUQ49851.1"/>
    </source>
</evidence>
<dbReference type="Proteomes" id="UP000095725">
    <property type="component" value="Unassembled WGS sequence"/>
</dbReference>
<keyword evidence="1" id="KW-0472">Membrane</keyword>
<reference evidence="5 6" key="1">
    <citation type="submission" date="2015-09" db="EMBL/GenBank/DDBJ databases">
        <authorList>
            <consortium name="Pathogen Informatics"/>
        </authorList>
    </citation>
    <scope>NUCLEOTIDE SEQUENCE [LARGE SCALE GENOMIC DNA]</scope>
    <source>
        <strain evidence="2 5">2789STDY5834880</strain>
        <strain evidence="3 6">2789STDY5834946</strain>
    </source>
</reference>
<evidence type="ECO:0000313" key="4">
    <source>
        <dbReference type="EMBL" id="KAA5476779.1"/>
    </source>
</evidence>
<dbReference type="AlphaFoldDB" id="A0A174ULT9"/>
<keyword evidence="1" id="KW-1133">Transmembrane helix</keyword>
<name>A0A174ULT9_9BACE</name>
<dbReference type="EMBL" id="CZAI01000017">
    <property type="protein sequence ID" value="CUQ21018.1"/>
    <property type="molecule type" value="Genomic_DNA"/>
</dbReference>
<dbReference type="STRING" id="47678.ERS852494_04306"/>
<gene>
    <name evidence="2" type="ORF">ERS852494_04306</name>
    <name evidence="3" type="ORF">ERS852558_03872</name>
    <name evidence="4" type="ORF">F2Y39_12640</name>
</gene>
<proteinExistence type="predicted"/>
<sequence length="63" mass="7012">MRKLTQLLSVAFALLIALSLLFAVCYGIYLWLGLYAALGYALFNLIVGAWLGFELVHTRCSDD</sequence>
<evidence type="ECO:0000256" key="1">
    <source>
        <dbReference type="SAM" id="Phobius"/>
    </source>
</evidence>
<dbReference type="EMBL" id="CZBL01000019">
    <property type="protein sequence ID" value="CUQ49851.1"/>
    <property type="molecule type" value="Genomic_DNA"/>
</dbReference>